<dbReference type="EMBL" id="JAUGZK010000001">
    <property type="protein sequence ID" value="MEE2022678.1"/>
    <property type="molecule type" value="Genomic_DNA"/>
</dbReference>
<dbReference type="RefSeq" id="WP_330086043.1">
    <property type="nucleotide sequence ID" value="NZ_JAUGZK010000001.1"/>
</dbReference>
<keyword evidence="1" id="KW-1133">Transmembrane helix</keyword>
<organism evidence="2 3">
    <name type="scientific">Alkalimonas mucilaginosa</name>
    <dbReference type="NCBI Taxonomy" id="3057676"/>
    <lineage>
        <taxon>Bacteria</taxon>
        <taxon>Pseudomonadati</taxon>
        <taxon>Pseudomonadota</taxon>
        <taxon>Gammaproteobacteria</taxon>
        <taxon>Alkalimonas</taxon>
    </lineage>
</organism>
<evidence type="ECO:0000256" key="1">
    <source>
        <dbReference type="SAM" id="Phobius"/>
    </source>
</evidence>
<evidence type="ECO:0000313" key="3">
    <source>
        <dbReference type="Proteomes" id="UP001339167"/>
    </source>
</evidence>
<comment type="caution">
    <text evidence="2">The sequence shown here is derived from an EMBL/GenBank/DDBJ whole genome shotgun (WGS) entry which is preliminary data.</text>
</comment>
<evidence type="ECO:0000313" key="2">
    <source>
        <dbReference type="EMBL" id="MEE2022678.1"/>
    </source>
</evidence>
<feature type="transmembrane region" description="Helical" evidence="1">
    <location>
        <begin position="72"/>
        <end position="96"/>
    </location>
</feature>
<proteinExistence type="predicted"/>
<keyword evidence="1" id="KW-0812">Transmembrane</keyword>
<reference evidence="2 3" key="1">
    <citation type="submission" date="2023-06" db="EMBL/GenBank/DDBJ databases">
        <title>Alkalimonas sp., MEB004 an alkaliphilic bacterium isolated from Lonar Lake, India.</title>
        <authorList>
            <person name="Joshi A."/>
            <person name="Thite S."/>
        </authorList>
    </citation>
    <scope>NUCLEOTIDE SEQUENCE [LARGE SCALE GENOMIC DNA]</scope>
    <source>
        <strain evidence="2 3">MEB004</strain>
    </source>
</reference>
<protein>
    <submittedName>
        <fullName evidence="2">DoxX-like family protein</fullName>
    </submittedName>
</protein>
<keyword evidence="3" id="KW-1185">Reference proteome</keyword>
<dbReference type="InterPro" id="IPR025695">
    <property type="entry name" value="DoxX-like"/>
</dbReference>
<accession>A0ABU7JAF6</accession>
<name>A0ABU7JAF6_9GAMM</name>
<keyword evidence="1" id="KW-0472">Membrane</keyword>
<feature type="transmembrane region" description="Helical" evidence="1">
    <location>
        <begin position="44"/>
        <end position="65"/>
    </location>
</feature>
<dbReference type="Proteomes" id="UP001339167">
    <property type="component" value="Unassembled WGS sequence"/>
</dbReference>
<gene>
    <name evidence="2" type="ORF">QWF21_00340</name>
</gene>
<sequence>MSSGVRFAARLSLSFLWIFTAITSAFFAKEIGYQVLAGRGITGGLASFCILSGSLLNAVIGIWLLTGKSLRLCYLAQLVVISAYTLLLTVIAPGFWLHPFGPVTKNIPLLVLIYCLYREA</sequence>
<dbReference type="Pfam" id="PF13781">
    <property type="entry name" value="DoxX_3"/>
    <property type="match status" value="1"/>
</dbReference>